<comment type="caution">
    <text evidence="5">The sequence shown here is derived from an EMBL/GenBank/DDBJ whole genome shotgun (WGS) entry which is preliminary data.</text>
</comment>
<evidence type="ECO:0000313" key="6">
    <source>
        <dbReference type="Proteomes" id="UP001501842"/>
    </source>
</evidence>
<feature type="domain" description="HTH araC/xylS-type" evidence="4">
    <location>
        <begin position="230"/>
        <end position="327"/>
    </location>
</feature>
<dbReference type="PANTHER" id="PTHR47894">
    <property type="entry name" value="HTH-TYPE TRANSCRIPTIONAL REGULATOR GADX"/>
    <property type="match status" value="1"/>
</dbReference>
<name>A0ABN3ULW6_9ACTN</name>
<keyword evidence="6" id="KW-1185">Reference proteome</keyword>
<dbReference type="SUPFAM" id="SSF46689">
    <property type="entry name" value="Homeodomain-like"/>
    <property type="match status" value="1"/>
</dbReference>
<dbReference type="Pfam" id="PF12625">
    <property type="entry name" value="Arabinose_bd"/>
    <property type="match status" value="1"/>
</dbReference>
<dbReference type="RefSeq" id="WP_344454641.1">
    <property type="nucleotide sequence ID" value="NZ_BAAATZ010000029.1"/>
</dbReference>
<dbReference type="PROSITE" id="PS01124">
    <property type="entry name" value="HTH_ARAC_FAMILY_2"/>
    <property type="match status" value="1"/>
</dbReference>
<evidence type="ECO:0000256" key="3">
    <source>
        <dbReference type="ARBA" id="ARBA00023163"/>
    </source>
</evidence>
<keyword evidence="2" id="KW-0238">DNA-binding</keyword>
<accession>A0ABN3ULW6</accession>
<organism evidence="5 6">
    <name type="scientific">Actinocorallia aurantiaca</name>
    <dbReference type="NCBI Taxonomy" id="46204"/>
    <lineage>
        <taxon>Bacteria</taxon>
        <taxon>Bacillati</taxon>
        <taxon>Actinomycetota</taxon>
        <taxon>Actinomycetes</taxon>
        <taxon>Streptosporangiales</taxon>
        <taxon>Thermomonosporaceae</taxon>
        <taxon>Actinocorallia</taxon>
    </lineage>
</organism>
<evidence type="ECO:0000313" key="5">
    <source>
        <dbReference type="EMBL" id="GAA2734312.1"/>
    </source>
</evidence>
<dbReference type="InterPro" id="IPR018060">
    <property type="entry name" value="HTH_AraC"/>
</dbReference>
<reference evidence="5 6" key="1">
    <citation type="journal article" date="2019" name="Int. J. Syst. Evol. Microbiol.">
        <title>The Global Catalogue of Microorganisms (GCM) 10K type strain sequencing project: providing services to taxonomists for standard genome sequencing and annotation.</title>
        <authorList>
            <consortium name="The Broad Institute Genomics Platform"/>
            <consortium name="The Broad Institute Genome Sequencing Center for Infectious Disease"/>
            <person name="Wu L."/>
            <person name="Ma J."/>
        </authorList>
    </citation>
    <scope>NUCLEOTIDE SEQUENCE [LARGE SCALE GENOMIC DNA]</scope>
    <source>
        <strain evidence="5 6">JCM 8201</strain>
    </source>
</reference>
<dbReference type="Gene3D" id="1.10.10.60">
    <property type="entry name" value="Homeodomain-like"/>
    <property type="match status" value="1"/>
</dbReference>
<evidence type="ECO:0000259" key="4">
    <source>
        <dbReference type="PROSITE" id="PS01124"/>
    </source>
</evidence>
<keyword evidence="1" id="KW-0805">Transcription regulation</keyword>
<proteinExistence type="predicted"/>
<dbReference type="Proteomes" id="UP001501842">
    <property type="component" value="Unassembled WGS sequence"/>
</dbReference>
<keyword evidence="3" id="KW-0804">Transcription</keyword>
<gene>
    <name evidence="5" type="ORF">GCM10010439_56390</name>
</gene>
<sequence>MAILIRGTILYRVRDLVADLGGDGEAVLRRYGIDPVATDDFARYVSYVDAAAVLGHAARQLDCPEFGLRLGLLQGVESLGPLGVSLRNAETVGAAVGNVCRFLGNIAPADTAELIEAQGPAIYSYSTMLHDEFDRRQMVEKNLTLALLAFRLVAGEDFTPIKVTFQHERSAPRDRYRDVFGCQVAFGQEHNGIHFPKAYLGRGVRARDQAALELAEEYLGRLRPSVALAEHVREVTRRLLLGHEVGLRQVAQALSVHERTLQRELAASGTTFERILDEVRKAMAWELAATGVQAAQIARALGYAEQSGFTRACRRWFGESPRTLIRQRAGEPPEQPVGHVRPAG</sequence>
<protein>
    <submittedName>
        <fullName evidence="5">AraC family transcriptional regulator</fullName>
    </submittedName>
</protein>
<dbReference type="InterPro" id="IPR032687">
    <property type="entry name" value="AraC-type_N"/>
</dbReference>
<dbReference type="SMART" id="SM00342">
    <property type="entry name" value="HTH_ARAC"/>
    <property type="match status" value="1"/>
</dbReference>
<evidence type="ECO:0000256" key="1">
    <source>
        <dbReference type="ARBA" id="ARBA00023015"/>
    </source>
</evidence>
<dbReference type="PANTHER" id="PTHR47894:SF4">
    <property type="entry name" value="HTH-TYPE TRANSCRIPTIONAL REGULATOR GADX"/>
    <property type="match status" value="1"/>
</dbReference>
<evidence type="ECO:0000256" key="2">
    <source>
        <dbReference type="ARBA" id="ARBA00023125"/>
    </source>
</evidence>
<dbReference type="Pfam" id="PF12833">
    <property type="entry name" value="HTH_18"/>
    <property type="match status" value="1"/>
</dbReference>
<dbReference type="InterPro" id="IPR009057">
    <property type="entry name" value="Homeodomain-like_sf"/>
</dbReference>
<dbReference type="EMBL" id="BAAATZ010000029">
    <property type="protein sequence ID" value="GAA2734312.1"/>
    <property type="molecule type" value="Genomic_DNA"/>
</dbReference>